<organism evidence="1 2">
    <name type="scientific">Trametes sanguinea</name>
    <dbReference type="NCBI Taxonomy" id="158606"/>
    <lineage>
        <taxon>Eukaryota</taxon>
        <taxon>Fungi</taxon>
        <taxon>Dikarya</taxon>
        <taxon>Basidiomycota</taxon>
        <taxon>Agaricomycotina</taxon>
        <taxon>Agaricomycetes</taxon>
        <taxon>Polyporales</taxon>
        <taxon>Polyporaceae</taxon>
        <taxon>Trametes</taxon>
    </lineage>
</organism>
<proteinExistence type="predicted"/>
<evidence type="ECO:0000313" key="1">
    <source>
        <dbReference type="EMBL" id="KAJ2987470.1"/>
    </source>
</evidence>
<dbReference type="Proteomes" id="UP001144978">
    <property type="component" value="Unassembled WGS sequence"/>
</dbReference>
<sequence length="85" mass="9280">MSEKAKFAICSSSDIFSDTSSTTDENDGPITPQTRAQDPVKLQLAEIPEFGEKEKIGTAVVPVIRKGRSLPSYYDEIPPPIEVVL</sequence>
<keyword evidence="2" id="KW-1185">Reference proteome</keyword>
<name>A0ACC1P6N1_9APHY</name>
<accession>A0ACC1P6N1</accession>
<gene>
    <name evidence="1" type="ORF">NUW54_g9417</name>
</gene>
<comment type="caution">
    <text evidence="1">The sequence shown here is derived from an EMBL/GenBank/DDBJ whole genome shotgun (WGS) entry which is preliminary data.</text>
</comment>
<protein>
    <submittedName>
        <fullName evidence="1">Uncharacterized protein</fullName>
    </submittedName>
</protein>
<evidence type="ECO:0000313" key="2">
    <source>
        <dbReference type="Proteomes" id="UP001144978"/>
    </source>
</evidence>
<reference evidence="1" key="1">
    <citation type="submission" date="2022-08" db="EMBL/GenBank/DDBJ databases">
        <title>Genome Sequence of Pycnoporus sanguineus.</title>
        <authorList>
            <person name="Buettner E."/>
        </authorList>
    </citation>
    <scope>NUCLEOTIDE SEQUENCE</scope>
    <source>
        <strain evidence="1">CG-C14</strain>
    </source>
</reference>
<dbReference type="EMBL" id="JANSHE010003142">
    <property type="protein sequence ID" value="KAJ2987470.1"/>
    <property type="molecule type" value="Genomic_DNA"/>
</dbReference>